<organism evidence="2 3">
    <name type="scientific">Goodfellowiella coeruleoviolacea</name>
    <dbReference type="NCBI Taxonomy" id="334858"/>
    <lineage>
        <taxon>Bacteria</taxon>
        <taxon>Bacillati</taxon>
        <taxon>Actinomycetota</taxon>
        <taxon>Actinomycetes</taxon>
        <taxon>Pseudonocardiales</taxon>
        <taxon>Pseudonocardiaceae</taxon>
        <taxon>Goodfellowiella</taxon>
    </lineage>
</organism>
<evidence type="ECO:0000256" key="1">
    <source>
        <dbReference type="SAM" id="SignalP"/>
    </source>
</evidence>
<dbReference type="EMBL" id="JAMTCK010000013">
    <property type="protein sequence ID" value="MCP2168240.1"/>
    <property type="molecule type" value="Genomic_DNA"/>
</dbReference>
<keyword evidence="3" id="KW-1185">Reference proteome</keyword>
<accession>A0AAE3GIR7</accession>
<reference evidence="2" key="1">
    <citation type="submission" date="2022-06" db="EMBL/GenBank/DDBJ databases">
        <title>Genomic Encyclopedia of Archaeal and Bacterial Type Strains, Phase II (KMG-II): from individual species to whole genera.</title>
        <authorList>
            <person name="Goeker M."/>
        </authorList>
    </citation>
    <scope>NUCLEOTIDE SEQUENCE</scope>
    <source>
        <strain evidence="2">DSM 43935</strain>
    </source>
</reference>
<feature type="chain" id="PRO_5041999920" description="Secreted protein" evidence="1">
    <location>
        <begin position="30"/>
        <end position="119"/>
    </location>
</feature>
<feature type="signal peptide" evidence="1">
    <location>
        <begin position="1"/>
        <end position="29"/>
    </location>
</feature>
<gene>
    <name evidence="2" type="ORF">LX83_005118</name>
</gene>
<evidence type="ECO:0008006" key="4">
    <source>
        <dbReference type="Google" id="ProtNLM"/>
    </source>
</evidence>
<dbReference type="AlphaFoldDB" id="A0AAE3GIR7"/>
<evidence type="ECO:0000313" key="3">
    <source>
        <dbReference type="Proteomes" id="UP001206128"/>
    </source>
</evidence>
<dbReference type="Proteomes" id="UP001206128">
    <property type="component" value="Unassembled WGS sequence"/>
</dbReference>
<dbReference type="RefSeq" id="WP_253775906.1">
    <property type="nucleotide sequence ID" value="NZ_JAMTCK010000013.1"/>
</dbReference>
<evidence type="ECO:0000313" key="2">
    <source>
        <dbReference type="EMBL" id="MCP2168240.1"/>
    </source>
</evidence>
<keyword evidence="1" id="KW-0732">Signal</keyword>
<sequence length="119" mass="12366">MPVSPKKFAIAAAGAAVLATVVAAQPAAAAGTAQMAFYSGAYGTGTETIIDLDLSGQCHDLDTPAHSAINLSDATVEVYLDTDCRPGVPGTPRDDLYFVLQAHYSGVFAYPALSYRVRV</sequence>
<name>A0AAE3GIR7_9PSEU</name>
<comment type="caution">
    <text evidence="2">The sequence shown here is derived from an EMBL/GenBank/DDBJ whole genome shotgun (WGS) entry which is preliminary data.</text>
</comment>
<proteinExistence type="predicted"/>
<protein>
    <recommendedName>
        <fullName evidence="4">Secreted protein</fullName>
    </recommendedName>
</protein>